<evidence type="ECO:0000256" key="3">
    <source>
        <dbReference type="ARBA" id="ARBA00022801"/>
    </source>
</evidence>
<dbReference type="SUPFAM" id="SSF50156">
    <property type="entry name" value="PDZ domain-like"/>
    <property type="match status" value="1"/>
</dbReference>
<gene>
    <name evidence="7" type="ORF">DRP53_00800</name>
</gene>
<feature type="domain" description="PDZ" evidence="6">
    <location>
        <begin position="73"/>
        <end position="155"/>
    </location>
</feature>
<protein>
    <recommendedName>
        <fullName evidence="6">PDZ domain-containing protein</fullName>
    </recommendedName>
</protein>
<dbReference type="FunFam" id="2.30.42.10:FF:000063">
    <property type="entry name" value="Peptidase, S41 family"/>
    <property type="match status" value="1"/>
</dbReference>
<dbReference type="Gene3D" id="3.30.750.44">
    <property type="match status" value="1"/>
</dbReference>
<dbReference type="GO" id="GO:0006508">
    <property type="term" value="P:proteolysis"/>
    <property type="evidence" value="ECO:0007669"/>
    <property type="project" value="UniProtKB-KW"/>
</dbReference>
<evidence type="ECO:0000259" key="6">
    <source>
        <dbReference type="PROSITE" id="PS50106"/>
    </source>
</evidence>
<dbReference type="Pfam" id="PF22694">
    <property type="entry name" value="CtpB_N-like"/>
    <property type="match status" value="1"/>
</dbReference>
<dbReference type="SUPFAM" id="SSF52096">
    <property type="entry name" value="ClpP/crotonase"/>
    <property type="match status" value="1"/>
</dbReference>
<reference evidence="7 8" key="1">
    <citation type="submission" date="2018-06" db="EMBL/GenBank/DDBJ databases">
        <title>Extensive metabolic versatility and redundancy in microbially diverse, dynamic hydrothermal sediments.</title>
        <authorList>
            <person name="Dombrowski N."/>
            <person name="Teske A."/>
            <person name="Baker B.J."/>
        </authorList>
    </citation>
    <scope>NUCLEOTIDE SEQUENCE [LARGE SCALE GENOMIC DNA]</scope>
    <source>
        <strain evidence="7">B36_G15</strain>
    </source>
</reference>
<dbReference type="GO" id="GO:0008236">
    <property type="term" value="F:serine-type peptidase activity"/>
    <property type="evidence" value="ECO:0007669"/>
    <property type="project" value="UniProtKB-KW"/>
</dbReference>
<dbReference type="GO" id="GO:0004175">
    <property type="term" value="F:endopeptidase activity"/>
    <property type="evidence" value="ECO:0007669"/>
    <property type="project" value="TreeGrafter"/>
</dbReference>
<name>A0A660SNG9_UNCW3</name>
<dbReference type="SMART" id="SM00245">
    <property type="entry name" value="TSPc"/>
    <property type="match status" value="1"/>
</dbReference>
<dbReference type="Pfam" id="PF03572">
    <property type="entry name" value="Peptidase_S41"/>
    <property type="match status" value="1"/>
</dbReference>
<evidence type="ECO:0000313" key="8">
    <source>
        <dbReference type="Proteomes" id="UP000268469"/>
    </source>
</evidence>
<dbReference type="GO" id="GO:0030288">
    <property type="term" value="C:outer membrane-bounded periplasmic space"/>
    <property type="evidence" value="ECO:0007669"/>
    <property type="project" value="TreeGrafter"/>
</dbReference>
<dbReference type="InterPro" id="IPR055210">
    <property type="entry name" value="CtpA/B_N"/>
</dbReference>
<dbReference type="EMBL" id="QNBE01000004">
    <property type="protein sequence ID" value="RKX71656.1"/>
    <property type="molecule type" value="Genomic_DNA"/>
</dbReference>
<dbReference type="AlphaFoldDB" id="A0A660SNG9"/>
<organism evidence="7 8">
    <name type="scientific">candidate division WOR-3 bacterium</name>
    <dbReference type="NCBI Taxonomy" id="2052148"/>
    <lineage>
        <taxon>Bacteria</taxon>
        <taxon>Bacteria division WOR-3</taxon>
    </lineage>
</organism>
<keyword evidence="4 5" id="KW-0720">Serine protease</keyword>
<dbReference type="Pfam" id="PF17820">
    <property type="entry name" value="PDZ_6"/>
    <property type="match status" value="1"/>
</dbReference>
<dbReference type="Proteomes" id="UP000268469">
    <property type="component" value="Unassembled WGS sequence"/>
</dbReference>
<dbReference type="SMART" id="SM00228">
    <property type="entry name" value="PDZ"/>
    <property type="match status" value="1"/>
</dbReference>
<dbReference type="InterPro" id="IPR001478">
    <property type="entry name" value="PDZ"/>
</dbReference>
<dbReference type="Gene3D" id="3.90.226.10">
    <property type="entry name" value="2-enoyl-CoA Hydratase, Chain A, domain 1"/>
    <property type="match status" value="1"/>
</dbReference>
<comment type="similarity">
    <text evidence="1 5">Belongs to the peptidase S41A family.</text>
</comment>
<dbReference type="InterPro" id="IPR041489">
    <property type="entry name" value="PDZ_6"/>
</dbReference>
<dbReference type="CDD" id="cd06782">
    <property type="entry name" value="cpPDZ_CPP-like"/>
    <property type="match status" value="1"/>
</dbReference>
<dbReference type="Gene3D" id="2.30.42.10">
    <property type="match status" value="1"/>
</dbReference>
<sequence length="488" mass="54984">MRKVFMILVFLFTFSGDRANIYRSLRVFERVLSLIQTNYYQEVAAESLIRGALEGMIDALDDPHSDYMTEEEYSELKISTRGEFGGVGIQIGIREEKLTVISTLEGTPAERVGLMAGDHITHVDGESTKGWTTQQAAQHIRGKPGTEVILTIERGGEVFDVTIKREIIKINPIPYFNLVDEEIGYVRLASFSRRAESRLERVIDSLFEAGAKKLIFDLRNNSGGLLDQGVGVAELFLPPGKLIVETKGRRSGDRKFLSRVPDRWGDYPLVVLVNRGSASASEIVAGAIQDWERGIILGERTFGKGSVQNVFPLEDGGALRLTTALWYIASGRCINKKENDTLRPEYKTLGPRRRTVYGGGGITPDIIDTLPTMTRLEQEIYRRGLFFTFSVGYAQHHPELKKEITITPGILDSFKLFLTKHEIEFTDEEFSQSEEMIRYRLKIEFAGYLHGLRARYEYALPGDPQFQHALQLLRGASSTDELFSNLEP</sequence>
<keyword evidence="3 5" id="KW-0378">Hydrolase</keyword>
<evidence type="ECO:0000256" key="4">
    <source>
        <dbReference type="ARBA" id="ARBA00022825"/>
    </source>
</evidence>
<dbReference type="PROSITE" id="PS50106">
    <property type="entry name" value="PDZ"/>
    <property type="match status" value="1"/>
</dbReference>
<evidence type="ECO:0000256" key="5">
    <source>
        <dbReference type="RuleBase" id="RU004404"/>
    </source>
</evidence>
<keyword evidence="2 5" id="KW-0645">Protease</keyword>
<dbReference type="InterPro" id="IPR005151">
    <property type="entry name" value="Tail-specific_protease"/>
</dbReference>
<dbReference type="PANTHER" id="PTHR32060">
    <property type="entry name" value="TAIL-SPECIFIC PROTEASE"/>
    <property type="match status" value="1"/>
</dbReference>
<dbReference type="InterPro" id="IPR004447">
    <property type="entry name" value="Peptidase_S41A"/>
</dbReference>
<dbReference type="InterPro" id="IPR029045">
    <property type="entry name" value="ClpP/crotonase-like_dom_sf"/>
</dbReference>
<comment type="caution">
    <text evidence="7">The sequence shown here is derived from an EMBL/GenBank/DDBJ whole genome shotgun (WGS) entry which is preliminary data.</text>
</comment>
<evidence type="ECO:0000313" key="7">
    <source>
        <dbReference type="EMBL" id="RKX71656.1"/>
    </source>
</evidence>
<accession>A0A660SNG9</accession>
<dbReference type="InterPro" id="IPR036034">
    <property type="entry name" value="PDZ_sf"/>
</dbReference>
<dbReference type="CDD" id="cd07560">
    <property type="entry name" value="Peptidase_S41_CPP"/>
    <property type="match status" value="1"/>
</dbReference>
<dbReference type="GO" id="GO:0007165">
    <property type="term" value="P:signal transduction"/>
    <property type="evidence" value="ECO:0007669"/>
    <property type="project" value="TreeGrafter"/>
</dbReference>
<dbReference type="PANTHER" id="PTHR32060:SF30">
    <property type="entry name" value="CARBOXY-TERMINAL PROCESSING PROTEASE CTPA"/>
    <property type="match status" value="1"/>
</dbReference>
<evidence type="ECO:0000256" key="2">
    <source>
        <dbReference type="ARBA" id="ARBA00022670"/>
    </source>
</evidence>
<dbReference type="NCBIfam" id="TIGR00225">
    <property type="entry name" value="prc"/>
    <property type="match status" value="1"/>
</dbReference>
<proteinExistence type="inferred from homology"/>
<evidence type="ECO:0000256" key="1">
    <source>
        <dbReference type="ARBA" id="ARBA00009179"/>
    </source>
</evidence>